<dbReference type="Gene3D" id="3.40.50.300">
    <property type="entry name" value="P-loop containing nucleotide triphosphate hydrolases"/>
    <property type="match status" value="1"/>
</dbReference>
<organism evidence="11 12">
    <name type="scientific">Pseudonocardia yuanmonensis</name>
    <dbReference type="NCBI Taxonomy" id="1095914"/>
    <lineage>
        <taxon>Bacteria</taxon>
        <taxon>Bacillati</taxon>
        <taxon>Actinomycetota</taxon>
        <taxon>Actinomycetes</taxon>
        <taxon>Pseudonocardiales</taxon>
        <taxon>Pseudonocardiaceae</taxon>
        <taxon>Pseudonocardia</taxon>
    </lineage>
</organism>
<evidence type="ECO:0000256" key="8">
    <source>
        <dbReference type="ARBA" id="ARBA00048090"/>
    </source>
</evidence>
<evidence type="ECO:0000256" key="6">
    <source>
        <dbReference type="ARBA" id="ARBA00022777"/>
    </source>
</evidence>
<dbReference type="PANTHER" id="PTHR43442">
    <property type="entry name" value="GLUCONOKINASE-RELATED"/>
    <property type="match status" value="1"/>
</dbReference>
<dbReference type="Proteomes" id="UP001500325">
    <property type="component" value="Unassembled WGS sequence"/>
</dbReference>
<gene>
    <name evidence="11" type="ORF">GCM10023215_21220</name>
</gene>
<evidence type="ECO:0000256" key="7">
    <source>
        <dbReference type="ARBA" id="ARBA00022840"/>
    </source>
</evidence>
<accession>A0ABP8WDC7</accession>
<evidence type="ECO:0000256" key="2">
    <source>
        <dbReference type="ARBA" id="ARBA00008420"/>
    </source>
</evidence>
<dbReference type="EC" id="2.7.1.12" evidence="3 9"/>
<evidence type="ECO:0000256" key="10">
    <source>
        <dbReference type="SAM" id="MobiDB-lite"/>
    </source>
</evidence>
<keyword evidence="5 9" id="KW-0547">Nucleotide-binding</keyword>
<keyword evidence="12" id="KW-1185">Reference proteome</keyword>
<dbReference type="CDD" id="cd02021">
    <property type="entry name" value="GntK"/>
    <property type="match status" value="1"/>
</dbReference>
<evidence type="ECO:0000256" key="1">
    <source>
        <dbReference type="ARBA" id="ARBA00004761"/>
    </source>
</evidence>
<evidence type="ECO:0000313" key="12">
    <source>
        <dbReference type="Proteomes" id="UP001500325"/>
    </source>
</evidence>
<feature type="region of interest" description="Disordered" evidence="10">
    <location>
        <begin position="1"/>
        <end position="48"/>
    </location>
</feature>
<dbReference type="Pfam" id="PF13671">
    <property type="entry name" value="AAA_33"/>
    <property type="match status" value="1"/>
</dbReference>
<protein>
    <recommendedName>
        <fullName evidence="3 9">Gluconokinase</fullName>
        <ecNumber evidence="3 9">2.7.1.12</ecNumber>
    </recommendedName>
</protein>
<keyword evidence="7 9" id="KW-0067">ATP-binding</keyword>
<evidence type="ECO:0000256" key="3">
    <source>
        <dbReference type="ARBA" id="ARBA00012054"/>
    </source>
</evidence>
<dbReference type="InterPro" id="IPR027417">
    <property type="entry name" value="P-loop_NTPase"/>
</dbReference>
<comment type="caution">
    <text evidence="11">The sequence shown here is derived from an EMBL/GenBank/DDBJ whole genome shotgun (WGS) entry which is preliminary data.</text>
</comment>
<comment type="similarity">
    <text evidence="2 9">Belongs to the gluconokinase GntK/GntV family.</text>
</comment>
<keyword evidence="4 9" id="KW-0808">Transferase</keyword>
<proteinExistence type="inferred from homology"/>
<evidence type="ECO:0000256" key="5">
    <source>
        <dbReference type="ARBA" id="ARBA00022741"/>
    </source>
</evidence>
<keyword evidence="6 9" id="KW-0418">Kinase</keyword>
<evidence type="ECO:0000256" key="9">
    <source>
        <dbReference type="RuleBase" id="RU363066"/>
    </source>
</evidence>
<comment type="catalytic activity">
    <reaction evidence="8 9">
        <text>D-gluconate + ATP = 6-phospho-D-gluconate + ADP + H(+)</text>
        <dbReference type="Rhea" id="RHEA:19433"/>
        <dbReference type="ChEBI" id="CHEBI:15378"/>
        <dbReference type="ChEBI" id="CHEBI:18391"/>
        <dbReference type="ChEBI" id="CHEBI:30616"/>
        <dbReference type="ChEBI" id="CHEBI:58759"/>
        <dbReference type="ChEBI" id="CHEBI:456216"/>
        <dbReference type="EC" id="2.7.1.12"/>
    </reaction>
</comment>
<sequence>MPGTRFSADLASTSWSTVPANSGVRTDRNSPQAGQGRASPTPSASTCCPLHRTQLVEHMFEQRASSRAHPAGSVGVGDAAPMEGETTTLVVMGVSGVGKSTVAAELVRRTGWAFAEGDDLHPEENRRRMAAGQPLTDDDRWPWLRLVAGWIGEQEAAGRDAVVTCSALRRRYRDVLVDGHPSVRFVHLQAAPDALASRLATRRGHYMPTSLLQSQLDALEPLEPDEPGISVSGEGDPGAVVDRVLAELAPTGGAA</sequence>
<feature type="region of interest" description="Disordered" evidence="10">
    <location>
        <begin position="61"/>
        <end position="80"/>
    </location>
</feature>
<dbReference type="InterPro" id="IPR006001">
    <property type="entry name" value="Therm_gnt_kin"/>
</dbReference>
<reference evidence="12" key="1">
    <citation type="journal article" date="2019" name="Int. J. Syst. Evol. Microbiol.">
        <title>The Global Catalogue of Microorganisms (GCM) 10K type strain sequencing project: providing services to taxonomists for standard genome sequencing and annotation.</title>
        <authorList>
            <consortium name="The Broad Institute Genomics Platform"/>
            <consortium name="The Broad Institute Genome Sequencing Center for Infectious Disease"/>
            <person name="Wu L."/>
            <person name="Ma J."/>
        </authorList>
    </citation>
    <scope>NUCLEOTIDE SEQUENCE [LARGE SCALE GENOMIC DNA]</scope>
    <source>
        <strain evidence="12">JCM 18055</strain>
    </source>
</reference>
<comment type="pathway">
    <text evidence="1">Carbohydrate acid metabolism.</text>
</comment>
<feature type="compositionally biased region" description="Polar residues" evidence="10">
    <location>
        <begin position="10"/>
        <end position="46"/>
    </location>
</feature>
<evidence type="ECO:0000256" key="4">
    <source>
        <dbReference type="ARBA" id="ARBA00022679"/>
    </source>
</evidence>
<dbReference type="NCBIfam" id="TIGR01313">
    <property type="entry name" value="therm_gnt_kin"/>
    <property type="match status" value="1"/>
</dbReference>
<name>A0ABP8WDC7_9PSEU</name>
<dbReference type="EMBL" id="BAABIC010000006">
    <property type="protein sequence ID" value="GAA4685712.1"/>
    <property type="molecule type" value="Genomic_DNA"/>
</dbReference>
<dbReference type="PANTHER" id="PTHR43442:SF3">
    <property type="entry name" value="GLUCONOKINASE-RELATED"/>
    <property type="match status" value="1"/>
</dbReference>
<evidence type="ECO:0000313" key="11">
    <source>
        <dbReference type="EMBL" id="GAA4685712.1"/>
    </source>
</evidence>
<dbReference type="SUPFAM" id="SSF52540">
    <property type="entry name" value="P-loop containing nucleoside triphosphate hydrolases"/>
    <property type="match status" value="1"/>
</dbReference>